<name>A0A066ZCU2_9ACTN</name>
<protein>
    <submittedName>
        <fullName evidence="2">Uncharacterized protein</fullName>
    </submittedName>
</protein>
<organism evidence="2 3">
    <name type="scientific">Kitasatospora cheerisanensis KCTC 2395</name>
    <dbReference type="NCBI Taxonomy" id="1348663"/>
    <lineage>
        <taxon>Bacteria</taxon>
        <taxon>Bacillati</taxon>
        <taxon>Actinomycetota</taxon>
        <taxon>Actinomycetes</taxon>
        <taxon>Kitasatosporales</taxon>
        <taxon>Streptomycetaceae</taxon>
        <taxon>Kitasatospora</taxon>
    </lineage>
</organism>
<keyword evidence="1" id="KW-0472">Membrane</keyword>
<evidence type="ECO:0000256" key="1">
    <source>
        <dbReference type="SAM" id="Phobius"/>
    </source>
</evidence>
<comment type="caution">
    <text evidence="2">The sequence shown here is derived from an EMBL/GenBank/DDBJ whole genome shotgun (WGS) entry which is preliminary data.</text>
</comment>
<proteinExistence type="predicted"/>
<feature type="transmembrane region" description="Helical" evidence="1">
    <location>
        <begin position="43"/>
        <end position="69"/>
    </location>
</feature>
<dbReference type="eggNOG" id="COG5635">
    <property type="taxonomic scope" value="Bacteria"/>
</dbReference>
<dbReference type="HOGENOM" id="CLU_1784300_0_0_11"/>
<evidence type="ECO:0000313" key="2">
    <source>
        <dbReference type="EMBL" id="KDN87970.1"/>
    </source>
</evidence>
<keyword evidence="1" id="KW-1133">Transmembrane helix</keyword>
<keyword evidence="3" id="KW-1185">Reference proteome</keyword>
<keyword evidence="1" id="KW-0812">Transmembrane</keyword>
<dbReference type="PATRIC" id="fig|1348663.4.peg.251"/>
<dbReference type="RefSeq" id="WP_244305077.1">
    <property type="nucleotide sequence ID" value="NZ_KK853997.1"/>
</dbReference>
<dbReference type="Proteomes" id="UP000027178">
    <property type="component" value="Unassembled WGS sequence"/>
</dbReference>
<gene>
    <name evidence="2" type="ORF">KCH_02710</name>
</gene>
<accession>A0A066ZCU2</accession>
<reference evidence="2 3" key="1">
    <citation type="submission" date="2014-05" db="EMBL/GenBank/DDBJ databases">
        <title>Draft Genome Sequence of Kitasatospora cheerisanensis KCTC 2395.</title>
        <authorList>
            <person name="Nam D.H."/>
        </authorList>
    </citation>
    <scope>NUCLEOTIDE SEQUENCE [LARGE SCALE GENOMIC DNA]</scope>
    <source>
        <strain evidence="2 3">KCTC 2395</strain>
    </source>
</reference>
<evidence type="ECO:0000313" key="3">
    <source>
        <dbReference type="Proteomes" id="UP000027178"/>
    </source>
</evidence>
<sequence length="145" mass="15749">MARTCLVLAPAFALAIAFGGRLVVGALQGLLGPLSWDLTDGLMIGTVGGIGGSAAYLLAFTAWGQWLVLARIWLPLTGRLPWQPAAFLDDAYRRGVLRRTGAVYQFRHVRLQHHLSRAFRRTDARYTPAVLPSDPPSSARGADPR</sequence>
<dbReference type="EMBL" id="JNBY01000012">
    <property type="protein sequence ID" value="KDN87970.1"/>
    <property type="molecule type" value="Genomic_DNA"/>
</dbReference>
<dbReference type="AlphaFoldDB" id="A0A066ZCU2"/>